<evidence type="ECO:0000256" key="2">
    <source>
        <dbReference type="ARBA" id="ARBA00022692"/>
    </source>
</evidence>
<dbReference type="EMBL" id="JBFXLQ010000019">
    <property type="protein sequence ID" value="KAL2867422.1"/>
    <property type="molecule type" value="Genomic_DNA"/>
</dbReference>
<dbReference type="RefSeq" id="XP_070886401.1">
    <property type="nucleotide sequence ID" value="XM_071032965.1"/>
</dbReference>
<dbReference type="PANTHER" id="PTHR33048">
    <property type="entry name" value="PTH11-LIKE INTEGRAL MEMBRANE PROTEIN (AFU_ORTHOLOGUE AFUA_5G11245)"/>
    <property type="match status" value="1"/>
</dbReference>
<dbReference type="Pfam" id="PF24883">
    <property type="entry name" value="NPHP3_N"/>
    <property type="match status" value="1"/>
</dbReference>
<keyword evidence="3" id="KW-0677">Repeat</keyword>
<comment type="caution">
    <text evidence="11">The sequence shown here is derived from an EMBL/GenBank/DDBJ whole genome shotgun (WGS) entry which is preliminary data.</text>
</comment>
<feature type="domain" description="Fungal STAND N-terminal Goodbye" evidence="8">
    <location>
        <begin position="399"/>
        <end position="499"/>
    </location>
</feature>
<evidence type="ECO:0000256" key="3">
    <source>
        <dbReference type="ARBA" id="ARBA00022737"/>
    </source>
</evidence>
<accession>A0ABR4LSQ5</accession>
<proteinExistence type="inferred from homology"/>
<dbReference type="InterPro" id="IPR049326">
    <property type="entry name" value="Rhodopsin_dom_fungi"/>
</dbReference>
<feature type="transmembrane region" description="Helical" evidence="7">
    <location>
        <begin position="238"/>
        <end position="263"/>
    </location>
</feature>
<name>A0ABR4LSQ5_9EURO</name>
<evidence type="ECO:0000256" key="1">
    <source>
        <dbReference type="ARBA" id="ARBA00004141"/>
    </source>
</evidence>
<sequence>MHHQGGLEYAASSPEVYVPLLTEIATKQLTQTDCRQTAQAPTDIYIILGTLFLAVALVCVLLRLAGRLIGSKLGWDDLTIGLASSLAIAIGALSFPIRDGGLGKDIWNIPFDDLTRTFHLFAIAQNLYPPTLALIKMSMLLLYLRLFPGRKLRIASIFFLVFTTCWGIVFTIIAAALCTPRSYMWTAWDGEHKGKCIDKSAILISHAIINIVLDAIIIGLPLPTLIKLNLSTNKKVGVCLMFLVGTLVTLISILRLTTTMGFLDSTNPTRDLIPVCIWSFLEINLGILCACMPGIRACLRIIWSAITGRFEPSEISHEETEGQIPSKSFQLSTRWMSPGRERTRERNFVALDERNTQVASRVSGPDGLDPNVNPELAEAWKRMNEAMRKLAAASQGVAYDPSLSSDNVMQNLNAVQAARQMQAEKWGKIKQIFGNTLQVISMVGGMVADAASQVFAPAGQCYNAINFVITAYQKYQSIFETLSTLFGKCNLFLGRLKKYASANISPELSGIARDVLLLFVKVCDRVLQLRTSRFFKVKTIMKVAFLSQNEFDDLLLEMAEHTKEEALQAGADTYVGVAKAVETTGIALGILEEGKAEKAEERRENKDKTKLLSVLNFDKSPETWDGNAQAPIESWGSTYQNIRNRHVKGTGEWLLQTPSFKTWEKNGDPPVLAIVGDEASGKSYLAATVISHLQTEDSVETASTSSTKSRRLVAYYFLNNRKANAGTDVLGKSIIWQFAQSDTSYMQSVATTCRKAGYIDPKEFLTRLLLENQGDLGHMDATFYIVINKLGDNRGDIHEGVLEFLKALSQTRTRAVRFVFTATQKTMDALKRRGVVCPTIAIEGNNRDDIRTYIERGLNKMEVLSNTESGQVRSLRKEIQEKLYTNTGGNYYKMDNVLEQISSMDFDNDIRSALDDAGKPLSQHINGDIDKLNKDATPKELVEINQIILWITFAQERMTVEKMNAVLQFVNDATSLRPLEERLQKRFLLFEIDNDNCVDFRSEEILNAIPERARSAEDREKSDEVVKTGEVDILRHFLQTVCPQPLMEKLELEQYFQQKLEPPKERIYKEDANTAHSQLAITCIYVLANKASEKLRVLRGYASRNLVHHMSLVDLAQMDAKLKPAIARDLVRLFREDDAIDNLFWAKKPIPEFPPWILDEAKVQVILTWLKDTVDVSALGDAENWYRDLMAEGQTVVKQLLEPAATRMAEYAFMKESSEDITLAAFRIVQTFVSKFEVLPTENTSTDLQRIRQVEVRCQNRMSAISQDNKQNSLWNCQMAIVLNGFGEKKAAEERCRKAIDLDKHNWRASFLLAKIVKSNQEAIDIVKKLMKHVGGDSAWLKDNRESFAEMSCILGNRYWEDARPQKAVVSYSAAVEDGLADYSLMLDILSRYHSVGNWREILDFIEQIKSKSLLTPMAVALATNEDFHSIILQTVRMSETDIFDDVYQDAIEVAKKDKNYHASFYLRRHYAGGLSARRIPPTDQVMQLLEAAAGDIPHTNMNMAAAFFLVGYRLGTMYLSNAKRARTAGDENEAKRWLRKMAEVIPEPVKEDQMRLPLRLFAARYHSIYGNTEKAYRAAHTTLRVALELLSDNDSTNDIFAFTKILYAVIPFGDDANAAAALALMKLGAGSENFLIPCSCECGSKWEAPGDMWWCMDCIRVVLTPKCKESVEKGNSANGVCDKSHQHLYIPKWDEERMKKVSKDMVPWKGEIISMEEWLDKIAKRYRLDKAQTALGRHMAGFRPTRSHG</sequence>
<dbReference type="InterPro" id="IPR027417">
    <property type="entry name" value="P-loop_NTPase"/>
</dbReference>
<feature type="transmembrane region" description="Helical" evidence="7">
    <location>
        <begin position="78"/>
        <end position="97"/>
    </location>
</feature>
<dbReference type="InterPro" id="IPR052337">
    <property type="entry name" value="SAT4-like"/>
</dbReference>
<evidence type="ECO:0008006" key="13">
    <source>
        <dbReference type="Google" id="ProtNLM"/>
    </source>
</evidence>
<dbReference type="Gene3D" id="1.25.40.10">
    <property type="entry name" value="Tetratricopeptide repeat domain"/>
    <property type="match status" value="1"/>
</dbReference>
<reference evidence="11 12" key="1">
    <citation type="submission" date="2024-07" db="EMBL/GenBank/DDBJ databases">
        <title>Section-level genome sequencing and comparative genomics of Aspergillus sections Usti and Cavernicolus.</title>
        <authorList>
            <consortium name="Lawrence Berkeley National Laboratory"/>
            <person name="Nybo J.L."/>
            <person name="Vesth T.C."/>
            <person name="Theobald S."/>
            <person name="Frisvad J.C."/>
            <person name="Larsen T.O."/>
            <person name="Kjaerboelling I."/>
            <person name="Rothschild-Mancinelli K."/>
            <person name="Lyhne E.K."/>
            <person name="Kogle M.E."/>
            <person name="Barry K."/>
            <person name="Clum A."/>
            <person name="Na H."/>
            <person name="Ledsgaard L."/>
            <person name="Lin J."/>
            <person name="Lipzen A."/>
            <person name="Kuo A."/>
            <person name="Riley R."/>
            <person name="Mondo S."/>
            <person name="Labutti K."/>
            <person name="Haridas S."/>
            <person name="Pangalinan J."/>
            <person name="Salamov A.A."/>
            <person name="Simmons B.A."/>
            <person name="Magnuson J.K."/>
            <person name="Chen J."/>
            <person name="Drula E."/>
            <person name="Henrissat B."/>
            <person name="Wiebenga A."/>
            <person name="Lubbers R.J."/>
            <person name="Gomes A.C."/>
            <person name="Macurrencykelacurrency M.R."/>
            <person name="Stajich J."/>
            <person name="Grigoriev I.V."/>
            <person name="Mortensen U.H."/>
            <person name="De Vries R.P."/>
            <person name="Baker S.E."/>
            <person name="Andersen M.R."/>
        </authorList>
    </citation>
    <scope>NUCLEOTIDE SEQUENCE [LARGE SCALE GENOMIC DNA]</scope>
    <source>
        <strain evidence="11 12">CBS 449.75</strain>
    </source>
</reference>
<dbReference type="GeneID" id="98148037"/>
<feature type="domain" description="Rhodopsin" evidence="9">
    <location>
        <begin position="62"/>
        <end position="300"/>
    </location>
</feature>
<keyword evidence="2 7" id="KW-0812">Transmembrane</keyword>
<dbReference type="InterPro" id="IPR031350">
    <property type="entry name" value="Goodbye_dom"/>
</dbReference>
<comment type="similarity">
    <text evidence="6">Belongs to the SAT4 family.</text>
</comment>
<dbReference type="InterPro" id="IPR056884">
    <property type="entry name" value="NPHP3-like_N"/>
</dbReference>
<evidence type="ECO:0000259" key="8">
    <source>
        <dbReference type="Pfam" id="PF17109"/>
    </source>
</evidence>
<evidence type="ECO:0000259" key="10">
    <source>
        <dbReference type="Pfam" id="PF24883"/>
    </source>
</evidence>
<evidence type="ECO:0000256" key="6">
    <source>
        <dbReference type="ARBA" id="ARBA00038359"/>
    </source>
</evidence>
<dbReference type="InterPro" id="IPR011990">
    <property type="entry name" value="TPR-like_helical_dom_sf"/>
</dbReference>
<evidence type="ECO:0000256" key="7">
    <source>
        <dbReference type="SAM" id="Phobius"/>
    </source>
</evidence>
<dbReference type="Pfam" id="PF17109">
    <property type="entry name" value="Goodbye"/>
    <property type="match status" value="1"/>
</dbReference>
<feature type="transmembrane region" description="Helical" evidence="7">
    <location>
        <begin position="203"/>
        <end position="226"/>
    </location>
</feature>
<dbReference type="Proteomes" id="UP001610432">
    <property type="component" value="Unassembled WGS sequence"/>
</dbReference>
<feature type="transmembrane region" description="Helical" evidence="7">
    <location>
        <begin position="117"/>
        <end position="144"/>
    </location>
</feature>
<evidence type="ECO:0000259" key="9">
    <source>
        <dbReference type="Pfam" id="PF20684"/>
    </source>
</evidence>
<evidence type="ECO:0000256" key="4">
    <source>
        <dbReference type="ARBA" id="ARBA00022989"/>
    </source>
</evidence>
<keyword evidence="5 7" id="KW-0472">Membrane</keyword>
<keyword evidence="4 7" id="KW-1133">Transmembrane helix</keyword>
<organism evidence="11 12">
    <name type="scientific">Aspergillus lucknowensis</name>
    <dbReference type="NCBI Taxonomy" id="176173"/>
    <lineage>
        <taxon>Eukaryota</taxon>
        <taxon>Fungi</taxon>
        <taxon>Dikarya</taxon>
        <taxon>Ascomycota</taxon>
        <taxon>Pezizomycotina</taxon>
        <taxon>Eurotiomycetes</taxon>
        <taxon>Eurotiomycetidae</taxon>
        <taxon>Eurotiales</taxon>
        <taxon>Aspergillaceae</taxon>
        <taxon>Aspergillus</taxon>
        <taxon>Aspergillus subgen. Nidulantes</taxon>
    </lineage>
</organism>
<keyword evidence="12" id="KW-1185">Reference proteome</keyword>
<evidence type="ECO:0000313" key="12">
    <source>
        <dbReference type="Proteomes" id="UP001610432"/>
    </source>
</evidence>
<feature type="transmembrane region" description="Helical" evidence="7">
    <location>
        <begin position="44"/>
        <end position="66"/>
    </location>
</feature>
<gene>
    <name evidence="11" type="ORF">BJX67DRAFT_381124</name>
</gene>
<comment type="subcellular location">
    <subcellularLocation>
        <location evidence="1">Membrane</location>
        <topology evidence="1">Multi-pass membrane protein</topology>
    </subcellularLocation>
</comment>
<evidence type="ECO:0000313" key="11">
    <source>
        <dbReference type="EMBL" id="KAL2867422.1"/>
    </source>
</evidence>
<dbReference type="SUPFAM" id="SSF48452">
    <property type="entry name" value="TPR-like"/>
    <property type="match status" value="1"/>
</dbReference>
<dbReference type="Pfam" id="PF20684">
    <property type="entry name" value="Fung_rhodopsin"/>
    <property type="match status" value="1"/>
</dbReference>
<feature type="transmembrane region" description="Helical" evidence="7">
    <location>
        <begin position="156"/>
        <end position="183"/>
    </location>
</feature>
<evidence type="ECO:0000256" key="5">
    <source>
        <dbReference type="ARBA" id="ARBA00023136"/>
    </source>
</evidence>
<dbReference type="PANTHER" id="PTHR33048:SF143">
    <property type="entry name" value="EXTRACELLULAR MEMBRANE PROTEIN CFEM DOMAIN-CONTAINING PROTEIN-RELATED"/>
    <property type="match status" value="1"/>
</dbReference>
<protein>
    <recommendedName>
        <fullName evidence="13">Fungal STAND N-terminal Goodbye domain-containing protein</fullName>
    </recommendedName>
</protein>
<feature type="domain" description="Nephrocystin 3-like N-terminal" evidence="10">
    <location>
        <begin position="649"/>
        <end position="821"/>
    </location>
</feature>
<dbReference type="SUPFAM" id="SSF52540">
    <property type="entry name" value="P-loop containing nucleoside triphosphate hydrolases"/>
    <property type="match status" value="1"/>
</dbReference>